<accession>A0ABU3DDA4</accession>
<organism evidence="2 3">
    <name type="scientific">Tropicimonas omnivorans</name>
    <dbReference type="NCBI Taxonomy" id="3075590"/>
    <lineage>
        <taxon>Bacteria</taxon>
        <taxon>Pseudomonadati</taxon>
        <taxon>Pseudomonadota</taxon>
        <taxon>Alphaproteobacteria</taxon>
        <taxon>Rhodobacterales</taxon>
        <taxon>Roseobacteraceae</taxon>
        <taxon>Tropicimonas</taxon>
    </lineage>
</organism>
<gene>
    <name evidence="2" type="ORF">RM543_03305</name>
</gene>
<feature type="domain" description="Flagellar protein FlgJ N-terminal" evidence="1">
    <location>
        <begin position="45"/>
        <end position="83"/>
    </location>
</feature>
<dbReference type="EMBL" id="JAVRHL010000001">
    <property type="protein sequence ID" value="MDT0681700.1"/>
    <property type="molecule type" value="Genomic_DNA"/>
</dbReference>
<evidence type="ECO:0000259" key="1">
    <source>
        <dbReference type="Pfam" id="PF10135"/>
    </source>
</evidence>
<dbReference type="RefSeq" id="WP_311689471.1">
    <property type="nucleotide sequence ID" value="NZ_JAVRHL010000001.1"/>
</dbReference>
<keyword evidence="3" id="KW-1185">Reference proteome</keyword>
<evidence type="ECO:0000313" key="2">
    <source>
        <dbReference type="EMBL" id="MDT0681700.1"/>
    </source>
</evidence>
<comment type="caution">
    <text evidence="2">The sequence shown here is derived from an EMBL/GenBank/DDBJ whole genome shotgun (WGS) entry which is preliminary data.</text>
</comment>
<protein>
    <submittedName>
        <fullName evidence="2">Rod-binding protein</fullName>
    </submittedName>
</protein>
<dbReference type="InterPro" id="IPR019301">
    <property type="entry name" value="Flagellar_prot_FlgJ_N"/>
</dbReference>
<proteinExistence type="predicted"/>
<name>A0ABU3DDA4_9RHOB</name>
<sequence length="90" mass="9669">MLIETTTPAPPQADRNAAIRKVAAELEGLFLDEMLKHAGFGEARESFGGGVGEAQFADMMRREQARHIANAGGIGLAEQLFQQIAGRSNE</sequence>
<reference evidence="2 3" key="1">
    <citation type="submission" date="2023-09" db="EMBL/GenBank/DDBJ databases">
        <authorList>
            <person name="Rey-Velasco X."/>
        </authorList>
    </citation>
    <scope>NUCLEOTIDE SEQUENCE [LARGE SCALE GENOMIC DNA]</scope>
    <source>
        <strain evidence="2 3">F158</strain>
    </source>
</reference>
<dbReference type="Pfam" id="PF10135">
    <property type="entry name" value="Rod-binding"/>
    <property type="match status" value="1"/>
</dbReference>
<evidence type="ECO:0000313" key="3">
    <source>
        <dbReference type="Proteomes" id="UP001265259"/>
    </source>
</evidence>
<dbReference type="Proteomes" id="UP001265259">
    <property type="component" value="Unassembled WGS sequence"/>
</dbReference>